<feature type="coiled-coil region" evidence="1">
    <location>
        <begin position="418"/>
        <end position="448"/>
    </location>
</feature>
<name>A0A183UIQ7_TOXCA</name>
<evidence type="ECO:0000256" key="1">
    <source>
        <dbReference type="SAM" id="Coils"/>
    </source>
</evidence>
<dbReference type="PANTHER" id="PTHR46459">
    <property type="entry name" value="E1A-BINDING PROTEIN P400-RELATED"/>
    <property type="match status" value="1"/>
</dbReference>
<dbReference type="GO" id="GO:0035267">
    <property type="term" value="C:NuA4 histone acetyltransferase complex"/>
    <property type="evidence" value="ECO:0007669"/>
    <property type="project" value="TreeGrafter"/>
</dbReference>
<dbReference type="GO" id="GO:0000812">
    <property type="term" value="C:Swr1 complex"/>
    <property type="evidence" value="ECO:0007669"/>
    <property type="project" value="TreeGrafter"/>
</dbReference>
<reference evidence="3 4" key="2">
    <citation type="submission" date="2018-11" db="EMBL/GenBank/DDBJ databases">
        <authorList>
            <consortium name="Pathogen Informatics"/>
        </authorList>
    </citation>
    <scope>NUCLEOTIDE SEQUENCE [LARGE SCALE GENOMIC DNA]</scope>
</reference>
<evidence type="ECO:0000313" key="4">
    <source>
        <dbReference type="Proteomes" id="UP000050794"/>
    </source>
</evidence>
<proteinExistence type="predicted"/>
<feature type="region of interest" description="Disordered" evidence="2">
    <location>
        <begin position="255"/>
        <end position="280"/>
    </location>
</feature>
<reference evidence="5" key="1">
    <citation type="submission" date="2016-06" db="UniProtKB">
        <authorList>
            <consortium name="WormBaseParasite"/>
        </authorList>
    </citation>
    <scope>IDENTIFICATION</scope>
</reference>
<dbReference type="GO" id="GO:0006281">
    <property type="term" value="P:DNA repair"/>
    <property type="evidence" value="ECO:0007669"/>
    <property type="project" value="TreeGrafter"/>
</dbReference>
<dbReference type="PANTHER" id="PTHR46459:SF1">
    <property type="entry name" value="E1A-BINDING PROTEIN P400"/>
    <property type="match status" value="1"/>
</dbReference>
<organism evidence="4 5">
    <name type="scientific">Toxocara canis</name>
    <name type="common">Canine roundworm</name>
    <dbReference type="NCBI Taxonomy" id="6265"/>
    <lineage>
        <taxon>Eukaryota</taxon>
        <taxon>Metazoa</taxon>
        <taxon>Ecdysozoa</taxon>
        <taxon>Nematoda</taxon>
        <taxon>Chromadorea</taxon>
        <taxon>Rhabditida</taxon>
        <taxon>Spirurina</taxon>
        <taxon>Ascaridomorpha</taxon>
        <taxon>Ascaridoidea</taxon>
        <taxon>Toxocaridae</taxon>
        <taxon>Toxocara</taxon>
    </lineage>
</organism>
<dbReference type="Proteomes" id="UP000050794">
    <property type="component" value="Unassembled WGS sequence"/>
</dbReference>
<sequence>MYAVETDRSCVALELDGLHPVICLEFPDERMPIWTPLSPPVSDADDDLYYDACGDLWYEREPMSESRLPATIHELHRPRPFVPIPPTSTLTSAPAPIPSLLPFVPPPSATVLLSTPRQHLQQPVGESLLPATSSSTLLSAAATLGNSSVPPPIVAAPVVSEIRASSLLGAPPTTISQERERVVNTVPQTGVTSGAPYLDTSNLLRPATPSRIPNSVDGTIIWYITDAIDSVRKSAQKSSSFAGVVRSYDGSSRSLFSDGRGMKSDMRRPLTPPPREREAADYEGPEWNINEDYALLLAVAQEQHLPYHLHSSKPGHIVNWDFVSQLMARYTSFFSFRSPRQCSIHYQLVVQPREEGRMMTLDPVTKKSRKVPVSSIELRSRNLITLSGRLPPGQEMKLSEFGIRYQNTLLASDLVEYREERRARLHEQEKERQRIKEEEERQKEIAVEFYVAAEQQNEREQKVQKRESAVMALPGIITYQRTSMGSMLEQSQQQQQASVSTSAVSTTIGTVPVATVRTIGGNLQPNTVAVGSVTAQSVTTVGDSTQVIVGQRALSDHQQMASLPSISTGVHHAGARRVQIPTASGIQTQHQIVMTGSTQIGQATTQQPYTVVVSSQDNIKAANGIAIEGLDFFFDLQLPVAYASTSSGQPTQIYSTASHCGRALIVSQTADAQTLGEQPQLQMMRPQLQPVGAAGVRQDVRPKIAQRTQNRVYLTTSGGERTYLMPQSQVRMLPSGQRITQKRTATTLQGKTLAGQQQVRSVI</sequence>
<keyword evidence="4" id="KW-1185">Reference proteome</keyword>
<evidence type="ECO:0000256" key="2">
    <source>
        <dbReference type="SAM" id="MobiDB-lite"/>
    </source>
</evidence>
<dbReference type="CDD" id="cd22249">
    <property type="entry name" value="UDM1_RNF168_RNF169-like"/>
    <property type="match status" value="1"/>
</dbReference>
<evidence type="ECO:0000313" key="3">
    <source>
        <dbReference type="EMBL" id="VDM39698.1"/>
    </source>
</evidence>
<protein>
    <submittedName>
        <fullName evidence="5">SANT domain-containing protein</fullName>
    </submittedName>
</protein>
<gene>
    <name evidence="3" type="ORF">TCNE_LOCUS8377</name>
</gene>
<dbReference type="EMBL" id="UYWY01019891">
    <property type="protein sequence ID" value="VDM39698.1"/>
    <property type="molecule type" value="Genomic_DNA"/>
</dbReference>
<evidence type="ECO:0000313" key="5">
    <source>
        <dbReference type="WBParaSite" id="TCNE_0000837701-mRNA-1"/>
    </source>
</evidence>
<dbReference type="GO" id="GO:0003682">
    <property type="term" value="F:chromatin binding"/>
    <property type="evidence" value="ECO:0007669"/>
    <property type="project" value="TreeGrafter"/>
</dbReference>
<dbReference type="WBParaSite" id="TCNE_0000837701-mRNA-1">
    <property type="protein sequence ID" value="TCNE_0000837701-mRNA-1"/>
    <property type="gene ID" value="TCNE_0000837701"/>
</dbReference>
<dbReference type="AlphaFoldDB" id="A0A183UIQ7"/>
<feature type="compositionally biased region" description="Basic and acidic residues" evidence="2">
    <location>
        <begin position="260"/>
        <end position="280"/>
    </location>
</feature>
<accession>A0A183UIQ7</accession>
<keyword evidence="1" id="KW-0175">Coiled coil</keyword>